<feature type="non-terminal residue" evidence="1">
    <location>
        <position position="302"/>
    </location>
</feature>
<accession>A0A8S2YTI9</accession>
<protein>
    <submittedName>
        <fullName evidence="1">Uncharacterized protein</fullName>
    </submittedName>
</protein>
<evidence type="ECO:0000313" key="1">
    <source>
        <dbReference type="EMBL" id="CAF4583093.1"/>
    </source>
</evidence>
<organism evidence="1 2">
    <name type="scientific">Didymodactylos carnosus</name>
    <dbReference type="NCBI Taxonomy" id="1234261"/>
    <lineage>
        <taxon>Eukaryota</taxon>
        <taxon>Metazoa</taxon>
        <taxon>Spiralia</taxon>
        <taxon>Gnathifera</taxon>
        <taxon>Rotifera</taxon>
        <taxon>Eurotatoria</taxon>
        <taxon>Bdelloidea</taxon>
        <taxon>Philodinida</taxon>
        <taxon>Philodinidae</taxon>
        <taxon>Didymodactylos</taxon>
    </lineage>
</organism>
<gene>
    <name evidence="1" type="ORF">SRO942_LOCUS48216</name>
</gene>
<dbReference type="OrthoDB" id="10041402at2759"/>
<feature type="non-terminal residue" evidence="1">
    <location>
        <position position="1"/>
    </location>
</feature>
<name>A0A8S2YTI9_9BILA</name>
<dbReference type="Proteomes" id="UP000681722">
    <property type="component" value="Unassembled WGS sequence"/>
</dbReference>
<reference evidence="1" key="1">
    <citation type="submission" date="2021-02" db="EMBL/GenBank/DDBJ databases">
        <authorList>
            <person name="Nowell W R."/>
        </authorList>
    </citation>
    <scope>NUCLEOTIDE SEQUENCE</scope>
</reference>
<dbReference type="EMBL" id="CAJOBC010123056">
    <property type="protein sequence ID" value="CAF4583093.1"/>
    <property type="molecule type" value="Genomic_DNA"/>
</dbReference>
<evidence type="ECO:0000313" key="2">
    <source>
        <dbReference type="Proteomes" id="UP000681722"/>
    </source>
</evidence>
<proteinExistence type="predicted"/>
<comment type="caution">
    <text evidence="1">The sequence shown here is derived from an EMBL/GenBank/DDBJ whole genome shotgun (WGS) entry which is preliminary data.</text>
</comment>
<dbReference type="AlphaFoldDB" id="A0A8S2YTI9"/>
<sequence>IIDSPQQRIILVNKCHQVIAYTPFVEPPDIRFPVFLIDQITLPPYSEQCIDVAVPSLFGNVNNVMFESTSHLYSKSILAANALIAAEYHKTRIIVINASDRQRTLSKNTRLGAISYQPESNVCLTIPMISNKRNVRLSDRSCVHSSLTHGRDDHNLMSRSCGSPFSEESKVHSADSSCTVQPADCREHRCYVCQAKFLSSNDLQKHFRQQCFPSEIREQIEKLTRHIENPKQRQQVQQILWRHGQLFDLRQPSIIKTTVRHAIETGNHPPVYTPAYRVSYKDEQIQRDEINKLLKQGIIEES</sequence>